<dbReference type="Proteomes" id="UP000516360">
    <property type="component" value="Chromosome"/>
</dbReference>
<dbReference type="EMBL" id="AP022873">
    <property type="protein sequence ID" value="BCB95098.1"/>
    <property type="molecule type" value="Genomic_DNA"/>
</dbReference>
<dbReference type="AlphaFoldDB" id="A0A7G1GY52"/>
<evidence type="ECO:0000313" key="1">
    <source>
        <dbReference type="EMBL" id="BCB95098.1"/>
    </source>
</evidence>
<dbReference type="KEGG" id="dtp:JZK55_00200"/>
<sequence>MTGTDYVKRLENVIKQMLTPLNDIPFNLVIEAMTGEKVLFFDSQNSEHNEVLKFLQKAAITAAKEINKIGILRPRPNYDASHFLLPFEIYVDSEQGRNHSYKCRHYKILSSESLSLGVKFEFNSDNQRMYSGDCGTRLLAEGEIKNE</sequence>
<dbReference type="RefSeq" id="WP_203472611.1">
    <property type="nucleotide sequence ID" value="NZ_AP022873.1"/>
</dbReference>
<proteinExistence type="predicted"/>
<reference evidence="1 2" key="1">
    <citation type="submission" date="2020-03" db="EMBL/GenBank/DDBJ databases">
        <title>Complete genome sequences of two sulfur-disproportionating bacterial strains T55J and Mzg5.</title>
        <authorList>
            <person name="Umezawa K."/>
            <person name="Kojima H."/>
            <person name="Kato Y."/>
            <person name="Fukui M."/>
        </authorList>
    </citation>
    <scope>NUCLEOTIDE SEQUENCE [LARGE SCALE GENOMIC DNA]</scope>
    <source>
        <strain evidence="1 2">T55J</strain>
    </source>
</reference>
<organism evidence="1 2">
    <name type="scientific">Dissulfurispira thermophila</name>
    <dbReference type="NCBI Taxonomy" id="2715679"/>
    <lineage>
        <taxon>Bacteria</taxon>
        <taxon>Pseudomonadati</taxon>
        <taxon>Nitrospirota</taxon>
        <taxon>Thermodesulfovibrionia</taxon>
        <taxon>Thermodesulfovibrionales</taxon>
        <taxon>Dissulfurispiraceae</taxon>
        <taxon>Dissulfurispira</taxon>
    </lineage>
</organism>
<name>A0A7G1GY52_9BACT</name>
<gene>
    <name evidence="1" type="ORF">JZK55_00200</name>
</gene>
<keyword evidence="2" id="KW-1185">Reference proteome</keyword>
<protein>
    <submittedName>
        <fullName evidence="1">Uncharacterized protein</fullName>
    </submittedName>
</protein>
<accession>A0A7G1GY52</accession>
<evidence type="ECO:0000313" key="2">
    <source>
        <dbReference type="Proteomes" id="UP000516360"/>
    </source>
</evidence>